<evidence type="ECO:0000313" key="7">
    <source>
        <dbReference type="Proteomes" id="UP000700706"/>
    </source>
</evidence>
<dbReference type="InterPro" id="IPR014710">
    <property type="entry name" value="RmlC-like_jellyroll"/>
</dbReference>
<evidence type="ECO:0000256" key="1">
    <source>
        <dbReference type="ARBA" id="ARBA00023015"/>
    </source>
</evidence>
<dbReference type="Pfam" id="PF13545">
    <property type="entry name" value="HTH_Crp_2"/>
    <property type="match status" value="1"/>
</dbReference>
<dbReference type="EMBL" id="JAEKLZ010000391">
    <property type="protein sequence ID" value="MBW8728321.1"/>
    <property type="molecule type" value="Genomic_DNA"/>
</dbReference>
<dbReference type="GO" id="GO:0005829">
    <property type="term" value="C:cytosol"/>
    <property type="evidence" value="ECO:0007669"/>
    <property type="project" value="TreeGrafter"/>
</dbReference>
<keyword evidence="3" id="KW-0804">Transcription</keyword>
<organism evidence="6 7">
    <name type="scientific">Inquilinus limosus</name>
    <dbReference type="NCBI Taxonomy" id="171674"/>
    <lineage>
        <taxon>Bacteria</taxon>
        <taxon>Pseudomonadati</taxon>
        <taxon>Pseudomonadota</taxon>
        <taxon>Alphaproteobacteria</taxon>
        <taxon>Rhodospirillales</taxon>
        <taxon>Rhodospirillaceae</taxon>
        <taxon>Inquilinus</taxon>
    </lineage>
</organism>
<dbReference type="CDD" id="cd00038">
    <property type="entry name" value="CAP_ED"/>
    <property type="match status" value="1"/>
</dbReference>
<dbReference type="Proteomes" id="UP000700706">
    <property type="component" value="Unassembled WGS sequence"/>
</dbReference>
<feature type="domain" description="Cyclic nucleotide-binding" evidence="4">
    <location>
        <begin position="18"/>
        <end position="138"/>
    </location>
</feature>
<sequence>MATVSPAEKRRLLSETPFFTAFSPAQRDALAARLTERSHDDGDTIFLRGDESTSLMIVVSGRVALRLTSPQGREILLAILEPGEIFGEMSLLDGRGRSADVIAFGPCRLLSLERRDVLPVLQESPDACIRLLELMSTRLRRTSDQLEGVALMALPSRLARLLLTLSEARGSRDRNGEMLLPRDLSQRDLGQLIGASREKVNLQLGRWSAEGLLRREDGALVICDIDALADIADAGAP</sequence>
<evidence type="ECO:0000259" key="4">
    <source>
        <dbReference type="PROSITE" id="PS50042"/>
    </source>
</evidence>
<dbReference type="SUPFAM" id="SSF46785">
    <property type="entry name" value="Winged helix' DNA-binding domain"/>
    <property type="match status" value="1"/>
</dbReference>
<evidence type="ECO:0000256" key="3">
    <source>
        <dbReference type="ARBA" id="ARBA00023163"/>
    </source>
</evidence>
<reference evidence="6" key="1">
    <citation type="submission" date="2020-06" db="EMBL/GenBank/DDBJ databases">
        <title>Stable isotope informed genome-resolved metagenomics uncovers potential trophic interactions in rhizosphere soil.</title>
        <authorList>
            <person name="Starr E.P."/>
            <person name="Shi S."/>
            <person name="Blazewicz S.J."/>
            <person name="Koch B.J."/>
            <person name="Probst A.J."/>
            <person name="Hungate B.A."/>
            <person name="Pett-Ridge J."/>
            <person name="Firestone M.K."/>
            <person name="Banfield J.F."/>
        </authorList>
    </citation>
    <scope>NUCLEOTIDE SEQUENCE</scope>
    <source>
        <strain evidence="6">YM_69_17</strain>
    </source>
</reference>
<protein>
    <submittedName>
        <fullName evidence="6">Crp/Fnr family transcriptional regulator</fullName>
    </submittedName>
</protein>
<dbReference type="PROSITE" id="PS00889">
    <property type="entry name" value="CNMP_BINDING_2"/>
    <property type="match status" value="1"/>
</dbReference>
<gene>
    <name evidence="6" type="ORF">JF625_24650</name>
</gene>
<dbReference type="Gene3D" id="2.60.120.10">
    <property type="entry name" value="Jelly Rolls"/>
    <property type="match status" value="1"/>
</dbReference>
<dbReference type="InterPro" id="IPR036390">
    <property type="entry name" value="WH_DNA-bd_sf"/>
</dbReference>
<dbReference type="InterPro" id="IPR000595">
    <property type="entry name" value="cNMP-bd_dom"/>
</dbReference>
<dbReference type="InterPro" id="IPR018488">
    <property type="entry name" value="cNMP-bd_CS"/>
</dbReference>
<keyword evidence="2" id="KW-0238">DNA-binding</keyword>
<evidence type="ECO:0000259" key="5">
    <source>
        <dbReference type="PROSITE" id="PS51063"/>
    </source>
</evidence>
<dbReference type="PANTHER" id="PTHR24567:SF68">
    <property type="entry name" value="DNA-BINDING TRANSCRIPTIONAL DUAL REGULATOR CRP"/>
    <property type="match status" value="1"/>
</dbReference>
<evidence type="ECO:0000256" key="2">
    <source>
        <dbReference type="ARBA" id="ARBA00023125"/>
    </source>
</evidence>
<dbReference type="SMART" id="SM00100">
    <property type="entry name" value="cNMP"/>
    <property type="match status" value="1"/>
</dbReference>
<dbReference type="SMART" id="SM00419">
    <property type="entry name" value="HTH_CRP"/>
    <property type="match status" value="1"/>
</dbReference>
<name>A0A952FPY9_9PROT</name>
<accession>A0A952FPY9</accession>
<evidence type="ECO:0000313" key="6">
    <source>
        <dbReference type="EMBL" id="MBW8728321.1"/>
    </source>
</evidence>
<dbReference type="Gene3D" id="1.10.10.10">
    <property type="entry name" value="Winged helix-like DNA-binding domain superfamily/Winged helix DNA-binding domain"/>
    <property type="match status" value="1"/>
</dbReference>
<dbReference type="InterPro" id="IPR050397">
    <property type="entry name" value="Env_Response_Regulators"/>
</dbReference>
<comment type="caution">
    <text evidence="6">The sequence shown here is derived from an EMBL/GenBank/DDBJ whole genome shotgun (WGS) entry which is preliminary data.</text>
</comment>
<dbReference type="Pfam" id="PF00027">
    <property type="entry name" value="cNMP_binding"/>
    <property type="match status" value="1"/>
</dbReference>
<dbReference type="InterPro" id="IPR018490">
    <property type="entry name" value="cNMP-bd_dom_sf"/>
</dbReference>
<dbReference type="PROSITE" id="PS51063">
    <property type="entry name" value="HTH_CRP_2"/>
    <property type="match status" value="1"/>
</dbReference>
<feature type="domain" description="HTH crp-type" evidence="5">
    <location>
        <begin position="152"/>
        <end position="226"/>
    </location>
</feature>
<keyword evidence="1" id="KW-0805">Transcription regulation</keyword>
<proteinExistence type="predicted"/>
<dbReference type="GO" id="GO:0003700">
    <property type="term" value="F:DNA-binding transcription factor activity"/>
    <property type="evidence" value="ECO:0007669"/>
    <property type="project" value="TreeGrafter"/>
</dbReference>
<dbReference type="PANTHER" id="PTHR24567">
    <property type="entry name" value="CRP FAMILY TRANSCRIPTIONAL REGULATORY PROTEIN"/>
    <property type="match status" value="1"/>
</dbReference>
<dbReference type="PROSITE" id="PS50042">
    <property type="entry name" value="CNMP_BINDING_3"/>
    <property type="match status" value="1"/>
</dbReference>
<dbReference type="InterPro" id="IPR036388">
    <property type="entry name" value="WH-like_DNA-bd_sf"/>
</dbReference>
<dbReference type="SUPFAM" id="SSF51206">
    <property type="entry name" value="cAMP-binding domain-like"/>
    <property type="match status" value="1"/>
</dbReference>
<dbReference type="GO" id="GO:0003677">
    <property type="term" value="F:DNA binding"/>
    <property type="evidence" value="ECO:0007669"/>
    <property type="project" value="UniProtKB-KW"/>
</dbReference>
<dbReference type="AlphaFoldDB" id="A0A952FPY9"/>
<dbReference type="InterPro" id="IPR012318">
    <property type="entry name" value="HTH_CRP"/>
</dbReference>